<accession>A0A5C3LAJ0</accession>
<dbReference type="Gene3D" id="1.25.40.10">
    <property type="entry name" value="Tetratricopeptide repeat domain"/>
    <property type="match status" value="1"/>
</dbReference>
<dbReference type="Proteomes" id="UP000307440">
    <property type="component" value="Unassembled WGS sequence"/>
</dbReference>
<dbReference type="AlphaFoldDB" id="A0A5C3LAJ0"/>
<gene>
    <name evidence="1" type="ORF">FA15DRAFT_703826</name>
</gene>
<keyword evidence="2" id="KW-1185">Reference proteome</keyword>
<sequence length="324" mass="34955">MELTSCLFKVGRHDEAVKYNEEGIASLRQLVVADFLYNTAGVLWSSNRPESAIPLLQESIGLYRTLLGTQVNETIHGESNGTIPSPEKPGDAEHMLATSLQTLVGLLYDEGDQAAAVKMSEEGLSIFRGLVAGGDNTMESELANALNENAWFTAYYAESSEEAKKGAIGIAQESVGILRRLIVGSPDVVDDANLGLQRHLLNSLDTLMHCYNGCKLYDEALYIATNDAINMHHLLHAMHTKQGLDVHLQSVDHAGAAVFKQYAVALDAVGRTKEAVLFAKEAVEIGKRLVPADPVKNGKQLEKTIALLDRLTGTSGTNTVIGPT</sequence>
<dbReference type="SUPFAM" id="SSF48452">
    <property type="entry name" value="TPR-like"/>
    <property type="match status" value="1"/>
</dbReference>
<proteinExistence type="predicted"/>
<evidence type="ECO:0000313" key="2">
    <source>
        <dbReference type="Proteomes" id="UP000307440"/>
    </source>
</evidence>
<reference evidence="1 2" key="1">
    <citation type="journal article" date="2019" name="Nat. Ecol. Evol.">
        <title>Megaphylogeny resolves global patterns of mushroom evolution.</title>
        <authorList>
            <person name="Varga T."/>
            <person name="Krizsan K."/>
            <person name="Foldi C."/>
            <person name="Dima B."/>
            <person name="Sanchez-Garcia M."/>
            <person name="Sanchez-Ramirez S."/>
            <person name="Szollosi G.J."/>
            <person name="Szarkandi J.G."/>
            <person name="Papp V."/>
            <person name="Albert L."/>
            <person name="Andreopoulos W."/>
            <person name="Angelini C."/>
            <person name="Antonin V."/>
            <person name="Barry K.W."/>
            <person name="Bougher N.L."/>
            <person name="Buchanan P."/>
            <person name="Buyck B."/>
            <person name="Bense V."/>
            <person name="Catcheside P."/>
            <person name="Chovatia M."/>
            <person name="Cooper J."/>
            <person name="Damon W."/>
            <person name="Desjardin D."/>
            <person name="Finy P."/>
            <person name="Geml J."/>
            <person name="Haridas S."/>
            <person name="Hughes K."/>
            <person name="Justo A."/>
            <person name="Karasinski D."/>
            <person name="Kautmanova I."/>
            <person name="Kiss B."/>
            <person name="Kocsube S."/>
            <person name="Kotiranta H."/>
            <person name="LaButti K.M."/>
            <person name="Lechner B.E."/>
            <person name="Liimatainen K."/>
            <person name="Lipzen A."/>
            <person name="Lukacs Z."/>
            <person name="Mihaltcheva S."/>
            <person name="Morgado L.N."/>
            <person name="Niskanen T."/>
            <person name="Noordeloos M.E."/>
            <person name="Ohm R.A."/>
            <person name="Ortiz-Santana B."/>
            <person name="Ovrebo C."/>
            <person name="Racz N."/>
            <person name="Riley R."/>
            <person name="Savchenko A."/>
            <person name="Shiryaev A."/>
            <person name="Soop K."/>
            <person name="Spirin V."/>
            <person name="Szebenyi C."/>
            <person name="Tomsovsky M."/>
            <person name="Tulloss R.E."/>
            <person name="Uehling J."/>
            <person name="Grigoriev I.V."/>
            <person name="Vagvolgyi C."/>
            <person name="Papp T."/>
            <person name="Martin F.M."/>
            <person name="Miettinen O."/>
            <person name="Hibbett D.S."/>
            <person name="Nagy L.G."/>
        </authorList>
    </citation>
    <scope>NUCLEOTIDE SEQUENCE [LARGE SCALE GENOMIC DNA]</scope>
    <source>
        <strain evidence="1 2">CBS 121175</strain>
    </source>
</reference>
<evidence type="ECO:0000313" key="1">
    <source>
        <dbReference type="EMBL" id="TFK25278.1"/>
    </source>
</evidence>
<dbReference type="InterPro" id="IPR011990">
    <property type="entry name" value="TPR-like_helical_dom_sf"/>
</dbReference>
<dbReference type="EMBL" id="ML210188">
    <property type="protein sequence ID" value="TFK25278.1"/>
    <property type="molecule type" value="Genomic_DNA"/>
</dbReference>
<name>A0A5C3LAJ0_COPMA</name>
<protein>
    <recommendedName>
        <fullName evidence="3">TPR-like protein</fullName>
    </recommendedName>
</protein>
<organism evidence="1 2">
    <name type="scientific">Coprinopsis marcescibilis</name>
    <name type="common">Agaric fungus</name>
    <name type="synonym">Psathyrella marcescibilis</name>
    <dbReference type="NCBI Taxonomy" id="230819"/>
    <lineage>
        <taxon>Eukaryota</taxon>
        <taxon>Fungi</taxon>
        <taxon>Dikarya</taxon>
        <taxon>Basidiomycota</taxon>
        <taxon>Agaricomycotina</taxon>
        <taxon>Agaricomycetes</taxon>
        <taxon>Agaricomycetidae</taxon>
        <taxon>Agaricales</taxon>
        <taxon>Agaricineae</taxon>
        <taxon>Psathyrellaceae</taxon>
        <taxon>Coprinopsis</taxon>
    </lineage>
</organism>
<evidence type="ECO:0008006" key="3">
    <source>
        <dbReference type="Google" id="ProtNLM"/>
    </source>
</evidence>